<dbReference type="AlphaFoldDB" id="A0A3N4IEW6"/>
<name>A0A3N4IEW6_ASCIM</name>
<evidence type="ECO:0000313" key="1">
    <source>
        <dbReference type="EMBL" id="RPA80254.1"/>
    </source>
</evidence>
<protein>
    <submittedName>
        <fullName evidence="1">Uncharacterized protein</fullName>
    </submittedName>
</protein>
<keyword evidence="2" id="KW-1185">Reference proteome</keyword>
<dbReference type="Proteomes" id="UP000275078">
    <property type="component" value="Unassembled WGS sequence"/>
</dbReference>
<dbReference type="EMBL" id="ML119690">
    <property type="protein sequence ID" value="RPA80254.1"/>
    <property type="molecule type" value="Genomic_DNA"/>
</dbReference>
<organism evidence="1 2">
    <name type="scientific">Ascobolus immersus RN42</name>
    <dbReference type="NCBI Taxonomy" id="1160509"/>
    <lineage>
        <taxon>Eukaryota</taxon>
        <taxon>Fungi</taxon>
        <taxon>Dikarya</taxon>
        <taxon>Ascomycota</taxon>
        <taxon>Pezizomycotina</taxon>
        <taxon>Pezizomycetes</taxon>
        <taxon>Pezizales</taxon>
        <taxon>Ascobolaceae</taxon>
        <taxon>Ascobolus</taxon>
    </lineage>
</organism>
<reference evidence="1 2" key="1">
    <citation type="journal article" date="2018" name="Nat. Ecol. Evol.">
        <title>Pezizomycetes genomes reveal the molecular basis of ectomycorrhizal truffle lifestyle.</title>
        <authorList>
            <person name="Murat C."/>
            <person name="Payen T."/>
            <person name="Noel B."/>
            <person name="Kuo A."/>
            <person name="Morin E."/>
            <person name="Chen J."/>
            <person name="Kohler A."/>
            <person name="Krizsan K."/>
            <person name="Balestrini R."/>
            <person name="Da Silva C."/>
            <person name="Montanini B."/>
            <person name="Hainaut M."/>
            <person name="Levati E."/>
            <person name="Barry K.W."/>
            <person name="Belfiori B."/>
            <person name="Cichocki N."/>
            <person name="Clum A."/>
            <person name="Dockter R.B."/>
            <person name="Fauchery L."/>
            <person name="Guy J."/>
            <person name="Iotti M."/>
            <person name="Le Tacon F."/>
            <person name="Lindquist E.A."/>
            <person name="Lipzen A."/>
            <person name="Malagnac F."/>
            <person name="Mello A."/>
            <person name="Molinier V."/>
            <person name="Miyauchi S."/>
            <person name="Poulain J."/>
            <person name="Riccioni C."/>
            <person name="Rubini A."/>
            <person name="Sitrit Y."/>
            <person name="Splivallo R."/>
            <person name="Traeger S."/>
            <person name="Wang M."/>
            <person name="Zifcakova L."/>
            <person name="Wipf D."/>
            <person name="Zambonelli A."/>
            <person name="Paolocci F."/>
            <person name="Nowrousian M."/>
            <person name="Ottonello S."/>
            <person name="Baldrian P."/>
            <person name="Spatafora J.W."/>
            <person name="Henrissat B."/>
            <person name="Nagy L.G."/>
            <person name="Aury J.M."/>
            <person name="Wincker P."/>
            <person name="Grigoriev I.V."/>
            <person name="Bonfante P."/>
            <person name="Martin F.M."/>
        </authorList>
    </citation>
    <scope>NUCLEOTIDE SEQUENCE [LARGE SCALE GENOMIC DNA]</scope>
    <source>
        <strain evidence="1 2">RN42</strain>
    </source>
</reference>
<gene>
    <name evidence="1" type="ORF">BJ508DRAFT_307638</name>
</gene>
<accession>A0A3N4IEW6</accession>
<sequence length="133" mass="14826">MLANSNCSGLRTRLFFEGDKAGRSAGSNEALPETKAHPKLPGLSPVLHYGRASLARRGLEKQKVVCDRYQPGSRIRCLRIRLVQSDKRVILLNPLSGWDLDQLNAVKSLDRELNLVNIRAQDAISEFTFPEAL</sequence>
<evidence type="ECO:0000313" key="2">
    <source>
        <dbReference type="Proteomes" id="UP000275078"/>
    </source>
</evidence>
<proteinExistence type="predicted"/>